<keyword evidence="1" id="KW-1133">Transmembrane helix</keyword>
<organism evidence="2 3">
    <name type="scientific">[Myrmecia] bisecta</name>
    <dbReference type="NCBI Taxonomy" id="41462"/>
    <lineage>
        <taxon>Eukaryota</taxon>
        <taxon>Viridiplantae</taxon>
        <taxon>Chlorophyta</taxon>
        <taxon>core chlorophytes</taxon>
        <taxon>Trebouxiophyceae</taxon>
        <taxon>Trebouxiales</taxon>
        <taxon>Trebouxiaceae</taxon>
        <taxon>Myrmecia</taxon>
    </lineage>
</organism>
<evidence type="ECO:0000313" key="3">
    <source>
        <dbReference type="Proteomes" id="UP001489004"/>
    </source>
</evidence>
<keyword evidence="1" id="KW-0812">Transmembrane</keyword>
<dbReference type="EMBL" id="JALJOR010000002">
    <property type="protein sequence ID" value="KAK9824614.1"/>
    <property type="molecule type" value="Genomic_DNA"/>
</dbReference>
<proteinExistence type="predicted"/>
<evidence type="ECO:0000313" key="2">
    <source>
        <dbReference type="EMBL" id="KAK9824614.1"/>
    </source>
</evidence>
<protein>
    <submittedName>
        <fullName evidence="2">Uncharacterized protein</fullName>
    </submittedName>
</protein>
<comment type="caution">
    <text evidence="2">The sequence shown here is derived from an EMBL/GenBank/DDBJ whole genome shotgun (WGS) entry which is preliminary data.</text>
</comment>
<name>A0AAW1QT18_9CHLO</name>
<accession>A0AAW1QT18</accession>
<dbReference type="AlphaFoldDB" id="A0AAW1QT18"/>
<sequence>MAGGLLTFSLFLVLCAIFIPLYLKWLCAQFPPEMCGEGLPVLLDAWNQISTWQLNRRAFVAAVVARLTLAAAASHTAALGWLLWQLHTARLLLLEELLEKVEEAPQLINNRQVFPRACAYRYLVAITTYLLRLPDNQLATPPLSRSLTPTCSPACAAALLAMMCAVHPVKIVGIVHQAVLGGCLNWSVALPLLDQMVQHCPGSCSPLQSMVEDVQSAAFEAHSTSQFSAVLLIRRHVPLEALSAACPSPLSHYAAWLQKLLLGAPGEDGSLSGGVAYHAKGLQLVKATVQGMVETDALNVLEAHRKAFKEAKKLALGARQREAVDDYLTIVEPYIHELQPQATESERALALLQQPAPSAEAMAAAQQLLDAFARSPHDAEAHFRHIYTWKKPEYARLLAALQYPCADAREVGERLAFLQAMHRAKPFSLVKGSDVADFQSACAELQRTFGGRAPSAALRGALAGTSQGLLSVIEGVVDAISNASPSVALEVLQRMDRAVGKELDAGQQGKPHALPASIITEHLITAFGVSFASTGPNHRAWCLPFVAVLHGHAALHAALLPRLRRLVNEHCLRDALTPEQVSGLAGLLMFMATSQHASRGDKQTTPWLFHVDTVRR</sequence>
<feature type="transmembrane region" description="Helical" evidence="1">
    <location>
        <begin position="6"/>
        <end position="23"/>
    </location>
</feature>
<evidence type="ECO:0000256" key="1">
    <source>
        <dbReference type="SAM" id="Phobius"/>
    </source>
</evidence>
<gene>
    <name evidence="2" type="ORF">WJX72_011731</name>
</gene>
<keyword evidence="3" id="KW-1185">Reference proteome</keyword>
<dbReference type="Proteomes" id="UP001489004">
    <property type="component" value="Unassembled WGS sequence"/>
</dbReference>
<keyword evidence="1" id="KW-0472">Membrane</keyword>
<reference evidence="2 3" key="1">
    <citation type="journal article" date="2024" name="Nat. Commun.">
        <title>Phylogenomics reveals the evolutionary origins of lichenization in chlorophyte algae.</title>
        <authorList>
            <person name="Puginier C."/>
            <person name="Libourel C."/>
            <person name="Otte J."/>
            <person name="Skaloud P."/>
            <person name="Haon M."/>
            <person name="Grisel S."/>
            <person name="Petersen M."/>
            <person name="Berrin J.G."/>
            <person name="Delaux P.M."/>
            <person name="Dal Grande F."/>
            <person name="Keller J."/>
        </authorList>
    </citation>
    <scope>NUCLEOTIDE SEQUENCE [LARGE SCALE GENOMIC DNA]</scope>
    <source>
        <strain evidence="2 3">SAG 2043</strain>
    </source>
</reference>
<feature type="transmembrane region" description="Helical" evidence="1">
    <location>
        <begin position="58"/>
        <end position="84"/>
    </location>
</feature>